<dbReference type="InterPro" id="IPR015797">
    <property type="entry name" value="NUDIX_hydrolase-like_dom_sf"/>
</dbReference>
<protein>
    <submittedName>
        <fullName evidence="2">NUDIX domain-containing protein</fullName>
    </submittedName>
</protein>
<dbReference type="PROSITE" id="PS51462">
    <property type="entry name" value="NUDIX"/>
    <property type="match status" value="1"/>
</dbReference>
<dbReference type="SUPFAM" id="SSF55811">
    <property type="entry name" value="Nudix"/>
    <property type="match status" value="1"/>
</dbReference>
<evidence type="ECO:0000313" key="2">
    <source>
        <dbReference type="EMBL" id="MDN0015645.1"/>
    </source>
</evidence>
<gene>
    <name evidence="2" type="ORF">QTA56_15600</name>
</gene>
<feature type="domain" description="Nudix hydrolase" evidence="1">
    <location>
        <begin position="2"/>
        <end position="142"/>
    </location>
</feature>
<dbReference type="InterPro" id="IPR000086">
    <property type="entry name" value="NUDIX_hydrolase_dom"/>
</dbReference>
<dbReference type="PANTHER" id="PTHR43736">
    <property type="entry name" value="ADP-RIBOSE PYROPHOSPHATASE"/>
    <property type="match status" value="1"/>
</dbReference>
<dbReference type="RefSeq" id="WP_267981915.1">
    <property type="nucleotide sequence ID" value="NZ_JAPQKF010000010.1"/>
</dbReference>
<name>A0ABT7WSM0_9GAMM</name>
<proteinExistence type="predicted"/>
<keyword evidence="3" id="KW-1185">Reference proteome</keyword>
<accession>A0ABT7WSM0</accession>
<dbReference type="EMBL" id="JAUDZE010000010">
    <property type="protein sequence ID" value="MDN0015645.1"/>
    <property type="molecule type" value="Genomic_DNA"/>
</dbReference>
<dbReference type="Proteomes" id="UP001168524">
    <property type="component" value="Unassembled WGS sequence"/>
</dbReference>
<organism evidence="2 3">
    <name type="scientific">Acinetobacter thutiue</name>
    <dbReference type="NCBI Taxonomy" id="2998078"/>
    <lineage>
        <taxon>Bacteria</taxon>
        <taxon>Pseudomonadati</taxon>
        <taxon>Pseudomonadota</taxon>
        <taxon>Gammaproteobacteria</taxon>
        <taxon>Moraxellales</taxon>
        <taxon>Moraxellaceae</taxon>
        <taxon>Acinetobacter</taxon>
    </lineage>
</organism>
<evidence type="ECO:0000313" key="3">
    <source>
        <dbReference type="Proteomes" id="UP001168524"/>
    </source>
</evidence>
<reference evidence="2" key="1">
    <citation type="submission" date="2023-06" db="EMBL/GenBank/DDBJ databases">
        <title>Two novel species of Acinetobacter isolated from motorbike repairing workshop in Vietnam.</title>
        <authorList>
            <person name="Le N.T.T."/>
        </authorList>
    </citation>
    <scope>NUCLEOTIDE SEQUENCE</scope>
    <source>
        <strain evidence="2">VNH17</strain>
    </source>
</reference>
<dbReference type="PANTHER" id="PTHR43736:SF2">
    <property type="entry name" value="MUTT_NUDIX FAMILY PROTEIN"/>
    <property type="match status" value="1"/>
</dbReference>
<sequence length="146" mass="16957">MTQIRTKALCIFRHQDKMLLCYGYDPSKNETYLRPIGGGIEFGETSVQAVEREVLEEIHQQIIHPKLLGVVENLFSFDGQQGHEIVFMYEAEFTDSKPYQHMEIQGCETDGSIYTARWLSREKIKLNQYAVYPKGVEQWLFAESSE</sequence>
<evidence type="ECO:0000259" key="1">
    <source>
        <dbReference type="PROSITE" id="PS51462"/>
    </source>
</evidence>
<dbReference type="Gene3D" id="3.90.79.10">
    <property type="entry name" value="Nucleoside Triphosphate Pyrophosphohydrolase"/>
    <property type="match status" value="1"/>
</dbReference>
<dbReference type="CDD" id="cd04688">
    <property type="entry name" value="NUDIX_Hydrolase"/>
    <property type="match status" value="1"/>
</dbReference>
<comment type="caution">
    <text evidence="2">The sequence shown here is derived from an EMBL/GenBank/DDBJ whole genome shotgun (WGS) entry which is preliminary data.</text>
</comment>
<dbReference type="Pfam" id="PF00293">
    <property type="entry name" value="NUDIX"/>
    <property type="match status" value="1"/>
</dbReference>